<feature type="domain" description="EamA" evidence="3">
    <location>
        <begin position="6"/>
        <end position="130"/>
    </location>
</feature>
<dbReference type="Pfam" id="PF00892">
    <property type="entry name" value="EamA"/>
    <property type="match status" value="2"/>
</dbReference>
<feature type="transmembrane region" description="Helical" evidence="2">
    <location>
        <begin position="58"/>
        <end position="79"/>
    </location>
</feature>
<feature type="transmembrane region" description="Helical" evidence="2">
    <location>
        <begin position="229"/>
        <end position="248"/>
    </location>
</feature>
<organism evidence="4 5">
    <name type="scientific">Intestinimonas massiliensis</name>
    <name type="common">ex Afouda et al. 2020</name>
    <dbReference type="NCBI Taxonomy" id="1673721"/>
    <lineage>
        <taxon>Bacteria</taxon>
        <taxon>Bacillati</taxon>
        <taxon>Bacillota</taxon>
        <taxon>Clostridia</taxon>
        <taxon>Eubacteriales</taxon>
        <taxon>Intestinimonas</taxon>
    </lineage>
</organism>
<feature type="transmembrane region" description="Helical" evidence="2">
    <location>
        <begin position="85"/>
        <end position="107"/>
    </location>
</feature>
<comment type="caution">
    <text evidence="4">The sequence shown here is derived from an EMBL/GenBank/DDBJ whole genome shotgun (WGS) entry which is preliminary data.</text>
</comment>
<keyword evidence="2" id="KW-0812">Transmembrane</keyword>
<dbReference type="RefSeq" id="WP_256303118.1">
    <property type="nucleotide sequence ID" value="NZ_JANFYS010000002.1"/>
</dbReference>
<dbReference type="PANTHER" id="PTHR22911">
    <property type="entry name" value="ACYL-MALONYL CONDENSING ENZYME-RELATED"/>
    <property type="match status" value="1"/>
</dbReference>
<dbReference type="GO" id="GO:0016020">
    <property type="term" value="C:membrane"/>
    <property type="evidence" value="ECO:0007669"/>
    <property type="project" value="InterPro"/>
</dbReference>
<feature type="transmembrane region" description="Helical" evidence="2">
    <location>
        <begin position="200"/>
        <end position="217"/>
    </location>
</feature>
<gene>
    <name evidence="4" type="ORF">NE579_02395</name>
</gene>
<keyword evidence="2" id="KW-0472">Membrane</keyword>
<feature type="transmembrane region" description="Helical" evidence="2">
    <location>
        <begin position="171"/>
        <end position="188"/>
    </location>
</feature>
<dbReference type="PANTHER" id="PTHR22911:SF79">
    <property type="entry name" value="MOBA-LIKE NTP TRANSFERASE DOMAIN-CONTAINING PROTEIN"/>
    <property type="match status" value="1"/>
</dbReference>
<dbReference type="InterPro" id="IPR037185">
    <property type="entry name" value="EmrE-like"/>
</dbReference>
<feature type="domain" description="EamA" evidence="3">
    <location>
        <begin position="140"/>
        <end position="269"/>
    </location>
</feature>
<feature type="transmembrane region" description="Helical" evidence="2">
    <location>
        <begin position="254"/>
        <end position="275"/>
    </location>
</feature>
<feature type="transmembrane region" description="Helical" evidence="2">
    <location>
        <begin position="7"/>
        <end position="27"/>
    </location>
</feature>
<dbReference type="EMBL" id="JANFYS010000002">
    <property type="protein sequence ID" value="MCQ4769315.1"/>
    <property type="molecule type" value="Genomic_DNA"/>
</dbReference>
<keyword evidence="2" id="KW-1133">Transmembrane helix</keyword>
<name>A0AAW5JLR6_9FIRM</name>
<dbReference type="Gene3D" id="1.10.3730.20">
    <property type="match status" value="1"/>
</dbReference>
<dbReference type="InterPro" id="IPR000620">
    <property type="entry name" value="EamA_dom"/>
</dbReference>
<reference evidence="4" key="1">
    <citation type="submission" date="2022-06" db="EMBL/GenBank/DDBJ databases">
        <title>Isolation of gut microbiota from human fecal samples.</title>
        <authorList>
            <person name="Pamer E.G."/>
            <person name="Barat B."/>
            <person name="Waligurski E."/>
            <person name="Medina S."/>
            <person name="Paddock L."/>
            <person name="Mostad J."/>
        </authorList>
    </citation>
    <scope>NUCLEOTIDE SEQUENCE</scope>
    <source>
        <strain evidence="4">DFI.9.91</strain>
    </source>
</reference>
<dbReference type="SUPFAM" id="SSF103481">
    <property type="entry name" value="Multidrug resistance efflux transporter EmrE"/>
    <property type="match status" value="2"/>
</dbReference>
<feature type="transmembrane region" description="Helical" evidence="2">
    <location>
        <begin position="114"/>
        <end position="131"/>
    </location>
</feature>
<evidence type="ECO:0000256" key="1">
    <source>
        <dbReference type="ARBA" id="ARBA00007362"/>
    </source>
</evidence>
<dbReference type="AlphaFoldDB" id="A0AAW5JLR6"/>
<evidence type="ECO:0000313" key="5">
    <source>
        <dbReference type="Proteomes" id="UP001204562"/>
    </source>
</evidence>
<accession>A0AAW5JLR6</accession>
<feature type="transmembrane region" description="Helical" evidence="2">
    <location>
        <begin position="137"/>
        <end position="159"/>
    </location>
</feature>
<dbReference type="Proteomes" id="UP001204562">
    <property type="component" value="Unassembled WGS sequence"/>
</dbReference>
<comment type="similarity">
    <text evidence="1">Belongs to the EamA transporter family.</text>
</comment>
<evidence type="ECO:0000256" key="2">
    <source>
        <dbReference type="SAM" id="Phobius"/>
    </source>
</evidence>
<sequence length="280" mass="30616">MNQTKKAMLMMLLTAFLWSLAGVFIKLIVMDALAIVCMRSFAASLTMLFFIRRQKLPWSWPMLGGALSYTAFTYCIILSTKLTTSATAVMMQYTAPIYVAFFSWMILNERVRRLDWVCLAVVLGGMCLFFLDKMGGGSILGNVIALGNGISFALLSIFLRFQKGGHPEQSIFLGGFLAFLIGIPFTVRSFQSQLPSPRDIAVLVIAGIVVTVGYRLFTEASKSLTALQTVMLPIIDPILNPVWVFLAVGERPGAVSLCGGGIVLAAITIRSLLLIRSPQP</sequence>
<evidence type="ECO:0000259" key="3">
    <source>
        <dbReference type="Pfam" id="PF00892"/>
    </source>
</evidence>
<protein>
    <submittedName>
        <fullName evidence="4">DMT family transporter</fullName>
    </submittedName>
</protein>
<proteinExistence type="inferred from homology"/>
<evidence type="ECO:0000313" key="4">
    <source>
        <dbReference type="EMBL" id="MCQ4769315.1"/>
    </source>
</evidence>